<evidence type="ECO:0000259" key="8">
    <source>
        <dbReference type="Pfam" id="PF02492"/>
    </source>
</evidence>
<feature type="domain" description="CobW/HypB/UreG nucleotide-binding" evidence="8">
    <location>
        <begin position="32"/>
        <end position="183"/>
    </location>
</feature>
<evidence type="ECO:0000256" key="4">
    <source>
        <dbReference type="ARBA" id="ARBA00022741"/>
    </source>
</evidence>
<dbReference type="PATRIC" id="fig|29343.3.peg.1003"/>
<keyword evidence="3" id="KW-0479">Metal-binding</keyword>
<gene>
    <name evidence="9" type="ORF">CCDG5_0950</name>
</gene>
<dbReference type="Proteomes" id="UP000032431">
    <property type="component" value="Chromosome I"/>
</dbReference>
<dbReference type="InterPro" id="IPR004392">
    <property type="entry name" value="Hyd_mat_HypB"/>
</dbReference>
<organism evidence="9 10">
    <name type="scientific">[Clostridium] cellulosi</name>
    <dbReference type="NCBI Taxonomy" id="29343"/>
    <lineage>
        <taxon>Bacteria</taxon>
        <taxon>Bacillati</taxon>
        <taxon>Bacillota</taxon>
        <taxon>Clostridia</taxon>
        <taxon>Eubacteriales</taxon>
        <taxon>Oscillospiraceae</taxon>
        <taxon>Oscillospiraceae incertae sedis</taxon>
    </lineage>
</organism>
<evidence type="ECO:0000256" key="3">
    <source>
        <dbReference type="ARBA" id="ARBA00022723"/>
    </source>
</evidence>
<dbReference type="InterPro" id="IPR003495">
    <property type="entry name" value="CobW/HypB/UreG_nucleotide-bd"/>
</dbReference>
<dbReference type="AlphaFoldDB" id="A0A078KSG6"/>
<keyword evidence="10" id="KW-1185">Reference proteome</keyword>
<evidence type="ECO:0000256" key="2">
    <source>
        <dbReference type="ARBA" id="ARBA00022596"/>
    </source>
</evidence>
<comment type="similarity">
    <text evidence="1">Belongs to the SIMIBI class G3E GTPase family. HypB/HupM subfamily.</text>
</comment>
<dbReference type="KEGG" id="ccel:CCDG5_0950"/>
<evidence type="ECO:0000313" key="9">
    <source>
        <dbReference type="EMBL" id="CDZ24069.1"/>
    </source>
</evidence>
<dbReference type="SUPFAM" id="SSF52540">
    <property type="entry name" value="P-loop containing nucleoside triphosphate hydrolases"/>
    <property type="match status" value="1"/>
</dbReference>
<sequence>MEVIVMKELLEANEKIAEENRKYFASRHILAVNLMGAPGSGKTTLISAVAKELKNIKIGVIEGDIASSIDAERMETQGIRSSQINTCGECHLDARVIRQGADQIDMENAIVFIENVGNLICPAEFDLGENIRLLAASVPEGDDKPYKYVPMFSYADVVALTKCDLKQAVGFDISFFEKGLRAVSQAPLFELSLRKGEKAEGVAELAAFLRKKYEEIAGA</sequence>
<dbReference type="GO" id="GO:0003924">
    <property type="term" value="F:GTPase activity"/>
    <property type="evidence" value="ECO:0007669"/>
    <property type="project" value="InterPro"/>
</dbReference>
<keyword evidence="7" id="KW-0342">GTP-binding</keyword>
<evidence type="ECO:0000256" key="5">
    <source>
        <dbReference type="ARBA" id="ARBA00022801"/>
    </source>
</evidence>
<reference evidence="10" key="1">
    <citation type="submission" date="2014-07" db="EMBL/GenBank/DDBJ databases">
        <authorList>
            <person name="Wibberg D."/>
        </authorList>
    </citation>
    <scope>NUCLEOTIDE SEQUENCE [LARGE SCALE GENOMIC DNA]</scope>
    <source>
        <strain evidence="10">DG5</strain>
    </source>
</reference>
<proteinExistence type="inferred from homology"/>
<dbReference type="InterPro" id="IPR027417">
    <property type="entry name" value="P-loop_NTPase"/>
</dbReference>
<dbReference type="HOGENOM" id="CLU_056148_0_1_9"/>
<keyword evidence="6" id="KW-0862">Zinc</keyword>
<dbReference type="GO" id="GO:0008270">
    <property type="term" value="F:zinc ion binding"/>
    <property type="evidence" value="ECO:0007669"/>
    <property type="project" value="TreeGrafter"/>
</dbReference>
<dbReference type="STRING" id="29343.CCDG5_0950"/>
<keyword evidence="2" id="KW-0533">Nickel</keyword>
<keyword evidence="5" id="KW-0378">Hydrolase</keyword>
<dbReference type="PANTHER" id="PTHR30134">
    <property type="entry name" value="HYDROGENASE PROTEIN ASSEMBLY PROTEIN, NICKEL CHAPERONE"/>
    <property type="match status" value="1"/>
</dbReference>
<keyword evidence="4" id="KW-0547">Nucleotide-binding</keyword>
<dbReference type="PIRSF" id="PIRSF005624">
    <property type="entry name" value="Ni-bind_GTPase"/>
    <property type="match status" value="1"/>
</dbReference>
<dbReference type="GO" id="GO:0005525">
    <property type="term" value="F:GTP binding"/>
    <property type="evidence" value="ECO:0007669"/>
    <property type="project" value="UniProtKB-KW"/>
</dbReference>
<dbReference type="NCBIfam" id="TIGR00073">
    <property type="entry name" value="hypB"/>
    <property type="match status" value="1"/>
</dbReference>
<dbReference type="EMBL" id="LM995447">
    <property type="protein sequence ID" value="CDZ24069.1"/>
    <property type="molecule type" value="Genomic_DNA"/>
</dbReference>
<dbReference type="Gene3D" id="3.40.50.300">
    <property type="entry name" value="P-loop containing nucleotide triphosphate hydrolases"/>
    <property type="match status" value="1"/>
</dbReference>
<dbReference type="GO" id="GO:0051604">
    <property type="term" value="P:protein maturation"/>
    <property type="evidence" value="ECO:0007669"/>
    <property type="project" value="InterPro"/>
</dbReference>
<dbReference type="OrthoDB" id="9802035at2"/>
<evidence type="ECO:0000256" key="6">
    <source>
        <dbReference type="ARBA" id="ARBA00022833"/>
    </source>
</evidence>
<dbReference type="PANTHER" id="PTHR30134:SF2">
    <property type="entry name" value="HYDROGENASE MATURATION FACTOR HYPB"/>
    <property type="match status" value="1"/>
</dbReference>
<accession>A0A078KSG6</accession>
<evidence type="ECO:0000313" key="10">
    <source>
        <dbReference type="Proteomes" id="UP000032431"/>
    </source>
</evidence>
<protein>
    <submittedName>
        <fullName evidence="9">Hydrogenase accessory protein HypB</fullName>
    </submittedName>
</protein>
<evidence type="ECO:0000256" key="1">
    <source>
        <dbReference type="ARBA" id="ARBA00006211"/>
    </source>
</evidence>
<evidence type="ECO:0000256" key="7">
    <source>
        <dbReference type="ARBA" id="ARBA00023134"/>
    </source>
</evidence>
<name>A0A078KSG6_9FIRM</name>
<dbReference type="GO" id="GO:0016151">
    <property type="term" value="F:nickel cation binding"/>
    <property type="evidence" value="ECO:0007669"/>
    <property type="project" value="InterPro"/>
</dbReference>
<dbReference type="Pfam" id="PF02492">
    <property type="entry name" value="cobW"/>
    <property type="match status" value="1"/>
</dbReference>